<evidence type="ECO:0000256" key="4">
    <source>
        <dbReference type="ARBA" id="ARBA00023295"/>
    </source>
</evidence>
<protein>
    <recommendedName>
        <fullName evidence="8">Beta-xylosidase C-terminal Concanavalin A-like domain-containing protein</fullName>
    </recommendedName>
</protein>
<evidence type="ECO:0000256" key="3">
    <source>
        <dbReference type="ARBA" id="ARBA00022801"/>
    </source>
</evidence>
<dbReference type="InterPro" id="IPR041542">
    <property type="entry name" value="GH43_C2"/>
</dbReference>
<dbReference type="VEuPathDB" id="FungiDB:CDV56_100592"/>
<dbReference type="InterPro" id="IPR023296">
    <property type="entry name" value="Glyco_hydro_beta-prop_sf"/>
</dbReference>
<dbReference type="GO" id="GO:0004553">
    <property type="term" value="F:hydrolase activity, hydrolyzing O-glycosyl compounds"/>
    <property type="evidence" value="ECO:0007669"/>
    <property type="project" value="InterPro"/>
</dbReference>
<evidence type="ECO:0000256" key="2">
    <source>
        <dbReference type="ARBA" id="ARBA00022729"/>
    </source>
</evidence>
<sequence>MSSVNPIIAGFAPDPSVVKVGEWFFLINSSFHLFPGLPIYASQDLISWRHIGNAINRQSQLSLSKSQTELHPLPETGEILVAAGGLYAPTIRYHDGIFYVVCTNVVRTATGDSSQNFVISTEDIWADNWSDPVYFEFNGIDPSLLFDDDGKTYVQGSAAPGPFTTINMFEIDLNTGRKLSEERTIWRGTGGIYPEGPHLYKRNGYYYLLIAEGGTHEGHMVTMARSRNIWGPYEGCPHNPILTARGTDEYIQYTGHCDIFQDDKQQWWCTCLGVRKDQDGRYIMGRETFLTRASWDGDWLTLEQVKLTPSGLRSNDEGKKLIANHGVDYVYIRNANLSNYTLPNSTDSNLALTASPDDLSHPELSPSFIGKRQRQLDGWSGVELRAVQATWSAAKLRAGMACYKDEHRFLRIYYDAAELAIVVDIINKPKDISRQERQTLERLPESVAFRMQYSEQEYRLFYTVGQDAERNWLCVSTIDTLDLTGPDFTGPVIGVFAVAETADTAVQFRNLVVC</sequence>
<evidence type="ECO:0000313" key="10">
    <source>
        <dbReference type="Proteomes" id="UP000215305"/>
    </source>
</evidence>
<proteinExistence type="inferred from homology"/>
<evidence type="ECO:0000259" key="8">
    <source>
        <dbReference type="Pfam" id="PF17851"/>
    </source>
</evidence>
<dbReference type="AlphaFoldDB" id="A0A397H1R7"/>
<dbReference type="SUPFAM" id="SSF75005">
    <property type="entry name" value="Arabinanase/levansucrase/invertase"/>
    <property type="match status" value="1"/>
</dbReference>
<dbReference type="EMBL" id="NKHU02000095">
    <property type="protein sequence ID" value="RHZ55798.1"/>
    <property type="molecule type" value="Genomic_DNA"/>
</dbReference>
<dbReference type="PANTHER" id="PTHR42812:SF12">
    <property type="entry name" value="BETA-XYLOSIDASE-RELATED"/>
    <property type="match status" value="1"/>
</dbReference>
<evidence type="ECO:0000256" key="1">
    <source>
        <dbReference type="ARBA" id="ARBA00009865"/>
    </source>
</evidence>
<dbReference type="SUPFAM" id="SSF49899">
    <property type="entry name" value="Concanavalin A-like lectins/glucanases"/>
    <property type="match status" value="1"/>
</dbReference>
<dbReference type="GO" id="GO:0005975">
    <property type="term" value="P:carbohydrate metabolic process"/>
    <property type="evidence" value="ECO:0007669"/>
    <property type="project" value="InterPro"/>
</dbReference>
<dbReference type="OrthoDB" id="2139957at2759"/>
<dbReference type="CDD" id="cd18617">
    <property type="entry name" value="GH43_XynB-like"/>
    <property type="match status" value="1"/>
</dbReference>
<feature type="site" description="Important for catalytic activity, responsible for pKa modulation of the active site Glu and correct orientation of both the proton donor and substrate" evidence="6">
    <location>
        <position position="141"/>
    </location>
</feature>
<evidence type="ECO:0000256" key="7">
    <source>
        <dbReference type="RuleBase" id="RU361187"/>
    </source>
</evidence>
<evidence type="ECO:0000256" key="6">
    <source>
        <dbReference type="PIRSR" id="PIRSR606710-2"/>
    </source>
</evidence>
<dbReference type="Proteomes" id="UP000215305">
    <property type="component" value="Unassembled WGS sequence"/>
</dbReference>
<comment type="similarity">
    <text evidence="1 7">Belongs to the glycosyl hydrolase 43 family.</text>
</comment>
<dbReference type="PANTHER" id="PTHR42812">
    <property type="entry name" value="BETA-XYLOSIDASE"/>
    <property type="match status" value="1"/>
</dbReference>
<feature type="domain" description="Beta-xylosidase C-terminal Concanavalin A-like" evidence="8">
    <location>
        <begin position="326"/>
        <end position="503"/>
    </location>
</feature>
<comment type="caution">
    <text evidence="9">The sequence shown here is derived from an EMBL/GenBank/DDBJ whole genome shotgun (WGS) entry which is preliminary data.</text>
</comment>
<dbReference type="Pfam" id="PF04616">
    <property type="entry name" value="Glyco_hydro_43"/>
    <property type="match status" value="1"/>
</dbReference>
<feature type="active site" description="Proton donor" evidence="5">
    <location>
        <position position="195"/>
    </location>
</feature>
<dbReference type="InterPro" id="IPR051795">
    <property type="entry name" value="Glycosyl_Hydrlase_43"/>
</dbReference>
<dbReference type="InterPro" id="IPR006710">
    <property type="entry name" value="Glyco_hydro_43"/>
</dbReference>
<dbReference type="InterPro" id="IPR013320">
    <property type="entry name" value="ConA-like_dom_sf"/>
</dbReference>
<dbReference type="STRING" id="41047.A0A397H1R7"/>
<keyword evidence="2" id="KW-0732">Signal</keyword>
<dbReference type="Gene3D" id="2.60.120.200">
    <property type="match status" value="1"/>
</dbReference>
<dbReference type="RefSeq" id="XP_026614471.1">
    <property type="nucleotide sequence ID" value="XM_026754211.1"/>
</dbReference>
<feature type="active site" description="Proton acceptor" evidence="5">
    <location>
        <position position="14"/>
    </location>
</feature>
<name>A0A397H1R7_ASPTH</name>
<evidence type="ECO:0000256" key="5">
    <source>
        <dbReference type="PIRSR" id="PIRSR606710-1"/>
    </source>
</evidence>
<keyword evidence="4 7" id="KW-0326">Glycosidase</keyword>
<dbReference type="Gene3D" id="2.115.10.20">
    <property type="entry name" value="Glycosyl hydrolase domain, family 43"/>
    <property type="match status" value="1"/>
</dbReference>
<evidence type="ECO:0000313" key="9">
    <source>
        <dbReference type="EMBL" id="RHZ55798.1"/>
    </source>
</evidence>
<dbReference type="GeneID" id="38122566"/>
<accession>A0A397H1R7</accession>
<dbReference type="Pfam" id="PF17851">
    <property type="entry name" value="GH43_C2"/>
    <property type="match status" value="1"/>
</dbReference>
<organism evidence="9 10">
    <name type="scientific">Aspergillus thermomutatus</name>
    <name type="common">Neosartorya pseudofischeri</name>
    <dbReference type="NCBI Taxonomy" id="41047"/>
    <lineage>
        <taxon>Eukaryota</taxon>
        <taxon>Fungi</taxon>
        <taxon>Dikarya</taxon>
        <taxon>Ascomycota</taxon>
        <taxon>Pezizomycotina</taxon>
        <taxon>Eurotiomycetes</taxon>
        <taxon>Eurotiomycetidae</taxon>
        <taxon>Eurotiales</taxon>
        <taxon>Aspergillaceae</taxon>
        <taxon>Aspergillus</taxon>
        <taxon>Aspergillus subgen. Fumigati</taxon>
    </lineage>
</organism>
<keyword evidence="3 7" id="KW-0378">Hydrolase</keyword>
<gene>
    <name evidence="9" type="ORF">CDV56_100592</name>
</gene>
<reference evidence="9" key="1">
    <citation type="submission" date="2018-08" db="EMBL/GenBank/DDBJ databases">
        <title>Draft genome sequence of azole-resistant Aspergillus thermomutatus (Neosartorya pseudofischeri) strain HMR AF 39, isolated from a human nasal aspirate.</title>
        <authorList>
            <person name="Parent-Michaud M."/>
            <person name="Dufresne P.J."/>
            <person name="Fournier E."/>
            <person name="Martineau C."/>
            <person name="Moreira S."/>
            <person name="Perkins V."/>
            <person name="De Repentigny L."/>
            <person name="Dufresne S.F."/>
        </authorList>
    </citation>
    <scope>NUCLEOTIDE SEQUENCE [LARGE SCALE GENOMIC DNA]</scope>
    <source>
        <strain evidence="9">HMR AF 39</strain>
    </source>
</reference>
<keyword evidence="10" id="KW-1185">Reference proteome</keyword>